<reference evidence="2 3" key="1">
    <citation type="submission" date="2023-03" db="EMBL/GenBank/DDBJ databases">
        <title>Host association and intracellularity evolved multiple times independently in the Rickettsiales.</title>
        <authorList>
            <person name="Castelli M."/>
            <person name="Nardi T."/>
            <person name="Gammuto L."/>
            <person name="Bellinzona G."/>
            <person name="Sabaneyeva E."/>
            <person name="Potekhin A."/>
            <person name="Serra V."/>
            <person name="Petroni G."/>
            <person name="Sassera D."/>
        </authorList>
    </citation>
    <scope>NUCLEOTIDE SEQUENCE [LARGE SCALE GENOMIC DNA]</scope>
    <source>
        <strain evidence="2 3">Sr 2-6</strain>
    </source>
</reference>
<comment type="caution">
    <text evidence="2">The sequence shown here is derived from an EMBL/GenBank/DDBJ whole genome shotgun (WGS) entry which is preliminary data.</text>
</comment>
<feature type="region of interest" description="Disordered" evidence="1">
    <location>
        <begin position="1"/>
        <end position="28"/>
    </location>
</feature>
<name>A0ABU5NEN8_9RICK</name>
<organism evidence="2 3">
    <name type="scientific">Candidatus Megaera venefica</name>
    <dbReference type="NCBI Taxonomy" id="2055910"/>
    <lineage>
        <taxon>Bacteria</taxon>
        <taxon>Pseudomonadati</taxon>
        <taxon>Pseudomonadota</taxon>
        <taxon>Alphaproteobacteria</taxon>
        <taxon>Rickettsiales</taxon>
        <taxon>Rickettsiaceae</taxon>
        <taxon>Candidatus Megaera</taxon>
    </lineage>
</organism>
<dbReference type="Proteomes" id="UP001291687">
    <property type="component" value="Unassembled WGS sequence"/>
</dbReference>
<evidence type="ECO:0000256" key="1">
    <source>
        <dbReference type="SAM" id="MobiDB-lite"/>
    </source>
</evidence>
<accession>A0ABU5NEN8</accession>
<sequence length="90" mass="10103">MTSSWIEEENARAKDLAKTGGTSNNNAPRLIVSKKKVTPARVVKNLYIQESHIRAFDKLVFSQKMLKGKNAPELAEEAIELLLKQYDSSL</sequence>
<dbReference type="RefSeq" id="WP_322777530.1">
    <property type="nucleotide sequence ID" value="NZ_JARJFB010000193.1"/>
</dbReference>
<proteinExistence type="predicted"/>
<gene>
    <name evidence="2" type="ORF">Megvenef_01599</name>
</gene>
<keyword evidence="3" id="KW-1185">Reference proteome</keyword>
<dbReference type="EMBL" id="JARJFB010000193">
    <property type="protein sequence ID" value="MEA0971615.1"/>
    <property type="molecule type" value="Genomic_DNA"/>
</dbReference>
<protein>
    <submittedName>
        <fullName evidence="2">Uncharacterized protein</fullName>
    </submittedName>
</protein>
<evidence type="ECO:0000313" key="2">
    <source>
        <dbReference type="EMBL" id="MEA0971615.1"/>
    </source>
</evidence>
<evidence type="ECO:0000313" key="3">
    <source>
        <dbReference type="Proteomes" id="UP001291687"/>
    </source>
</evidence>